<dbReference type="PANTHER" id="PTHR31362:SF0">
    <property type="entry name" value="EXOSTOSIN DOMAIN-CONTAINING PROTEIN-RELATED"/>
    <property type="match status" value="1"/>
</dbReference>
<proteinExistence type="predicted"/>
<evidence type="ECO:0000313" key="4">
    <source>
        <dbReference type="Proteomes" id="UP001412067"/>
    </source>
</evidence>
<dbReference type="PANTHER" id="PTHR31362">
    <property type="entry name" value="GLYCOSYLTRANSFERASE STELLO1-RELATED"/>
    <property type="match status" value="1"/>
</dbReference>
<dbReference type="Pfam" id="PF03385">
    <property type="entry name" value="STELLO"/>
    <property type="match status" value="1"/>
</dbReference>
<evidence type="ECO:0008006" key="5">
    <source>
        <dbReference type="Google" id="ProtNLM"/>
    </source>
</evidence>
<reference evidence="3 4" key="1">
    <citation type="journal article" date="2022" name="Nat. Plants">
        <title>Genomes of leafy and leafless Platanthera orchids illuminate the evolution of mycoheterotrophy.</title>
        <authorList>
            <person name="Li M.H."/>
            <person name="Liu K.W."/>
            <person name="Li Z."/>
            <person name="Lu H.C."/>
            <person name="Ye Q.L."/>
            <person name="Zhang D."/>
            <person name="Wang J.Y."/>
            <person name="Li Y.F."/>
            <person name="Zhong Z.M."/>
            <person name="Liu X."/>
            <person name="Yu X."/>
            <person name="Liu D.K."/>
            <person name="Tu X.D."/>
            <person name="Liu B."/>
            <person name="Hao Y."/>
            <person name="Liao X.Y."/>
            <person name="Jiang Y.T."/>
            <person name="Sun W.H."/>
            <person name="Chen J."/>
            <person name="Chen Y.Q."/>
            <person name="Ai Y."/>
            <person name="Zhai J.W."/>
            <person name="Wu S.S."/>
            <person name="Zhou Z."/>
            <person name="Hsiao Y.Y."/>
            <person name="Wu W.L."/>
            <person name="Chen Y.Y."/>
            <person name="Lin Y.F."/>
            <person name="Hsu J.L."/>
            <person name="Li C.Y."/>
            <person name="Wang Z.W."/>
            <person name="Zhao X."/>
            <person name="Zhong W.Y."/>
            <person name="Ma X.K."/>
            <person name="Ma L."/>
            <person name="Huang J."/>
            <person name="Chen G.Z."/>
            <person name="Huang M.Z."/>
            <person name="Huang L."/>
            <person name="Peng D.H."/>
            <person name="Luo Y.B."/>
            <person name="Zou S.Q."/>
            <person name="Chen S.P."/>
            <person name="Lan S."/>
            <person name="Tsai W.C."/>
            <person name="Van de Peer Y."/>
            <person name="Liu Z.J."/>
        </authorList>
    </citation>
    <scope>NUCLEOTIDE SEQUENCE [LARGE SCALE GENOMIC DNA]</scope>
    <source>
        <strain evidence="3">Lor288</strain>
    </source>
</reference>
<feature type="compositionally biased region" description="Low complexity" evidence="1">
    <location>
        <begin position="13"/>
        <end position="24"/>
    </location>
</feature>
<sequence>MQVQDRSTAAKVSKPSPRPSSSHDSSIRGQKSRDLSSLASSTSSCNTYTFVALFILVASITALFFLGRTSGGAALLCTNRRPIDPRIVRITYPKISWSEIPTFLPVDPAAVAPFSSFRSERWIVVSVSTSPTDALRALVKTRGWQLLAVGNTHTPVDWSLKGAIYLSVDLQARLGFRTVDFLPYGSYVRKSIGYLFAIQHGAILIYDADDRSDILGGDLHKHFDLDLAAAAGVDSGYPVLLQYSRAAEANRSVVNPYVHFGQRSVWPRGLPLESVSEVGHEKFYSEIRSGGQFIQQGLSNGLPDVDSVFYFTRKSSKSEPFDIFFDEEAPRVALPQGLMVPVNSFNTIFHSQAFWGLMLPVSVSSMASDVIRGYFAQRILWEIGGFVAVYPPTILRQDREESYPFAEENDLHVNVGRLTKFLISWRSDNSNFTLFEKILELSYALAQDGFWTEKDVELTAAWLQDLISIGYRQPLTMSMELDHPKGSNGHGDRREFVPRKISSVHLGVDESGIVNYEIGNLIRWRRNFGNVVLIMHCSGEVERTALEWRLLYGRIFKTVIIFSEHNSTDLAVEYGELSKVYKYLPKVFGQFADAEGFLFLEDSMVLNYWNLLQADKAKLWITNKVPQSWVSVSLDNKSTKWFVKQAAMVKKVVDTLPVHFQVSYKESGNEDKLVICSSEVFYVPRSFVGDFVDLVGLVGHLEMHHRVAIPLFFLAMNSQNFDSDALQRIVYEKSVAVPANGSSLSYYTPKAPAVYPLKIQNEPDFIKLVQLMASGDPLLMELV</sequence>
<gene>
    <name evidence="3" type="ORF">KSP40_PGU011748</name>
</gene>
<keyword evidence="2" id="KW-0472">Membrane</keyword>
<keyword evidence="2" id="KW-1133">Transmembrane helix</keyword>
<protein>
    <recommendedName>
        <fullName evidence="5">Glycosyltransferase STELLO1</fullName>
    </recommendedName>
</protein>
<evidence type="ECO:0000256" key="1">
    <source>
        <dbReference type="SAM" id="MobiDB-lite"/>
    </source>
</evidence>
<evidence type="ECO:0000313" key="3">
    <source>
        <dbReference type="EMBL" id="KAK8962022.1"/>
    </source>
</evidence>
<keyword evidence="2" id="KW-0812">Transmembrane</keyword>
<dbReference type="Proteomes" id="UP001412067">
    <property type="component" value="Unassembled WGS sequence"/>
</dbReference>
<dbReference type="InterPro" id="IPR005049">
    <property type="entry name" value="STL-like"/>
</dbReference>
<feature type="region of interest" description="Disordered" evidence="1">
    <location>
        <begin position="1"/>
        <end position="33"/>
    </location>
</feature>
<comment type="caution">
    <text evidence="3">The sequence shown here is derived from an EMBL/GenBank/DDBJ whole genome shotgun (WGS) entry which is preliminary data.</text>
</comment>
<accession>A0ABR2MCW7</accession>
<name>A0ABR2MCW7_9ASPA</name>
<organism evidence="3 4">
    <name type="scientific">Platanthera guangdongensis</name>
    <dbReference type="NCBI Taxonomy" id="2320717"/>
    <lineage>
        <taxon>Eukaryota</taxon>
        <taxon>Viridiplantae</taxon>
        <taxon>Streptophyta</taxon>
        <taxon>Embryophyta</taxon>
        <taxon>Tracheophyta</taxon>
        <taxon>Spermatophyta</taxon>
        <taxon>Magnoliopsida</taxon>
        <taxon>Liliopsida</taxon>
        <taxon>Asparagales</taxon>
        <taxon>Orchidaceae</taxon>
        <taxon>Orchidoideae</taxon>
        <taxon>Orchideae</taxon>
        <taxon>Orchidinae</taxon>
        <taxon>Platanthera</taxon>
    </lineage>
</organism>
<dbReference type="EMBL" id="JBBWWR010000009">
    <property type="protein sequence ID" value="KAK8962022.1"/>
    <property type="molecule type" value="Genomic_DNA"/>
</dbReference>
<keyword evidence="4" id="KW-1185">Reference proteome</keyword>
<feature type="transmembrane region" description="Helical" evidence="2">
    <location>
        <begin position="47"/>
        <end position="66"/>
    </location>
</feature>
<evidence type="ECO:0000256" key="2">
    <source>
        <dbReference type="SAM" id="Phobius"/>
    </source>
</evidence>